<dbReference type="GO" id="GO:0036380">
    <property type="term" value="F:UDP-N-acetylglucosamine-undecaprenyl-phosphate N-acetylglucosaminephosphotransferase activity"/>
    <property type="evidence" value="ECO:0007669"/>
    <property type="project" value="UniProtKB-EC"/>
</dbReference>
<gene>
    <name evidence="10" type="ORF">Pla110_08830</name>
</gene>
<evidence type="ECO:0000256" key="6">
    <source>
        <dbReference type="ARBA" id="ARBA00023136"/>
    </source>
</evidence>
<evidence type="ECO:0000256" key="4">
    <source>
        <dbReference type="ARBA" id="ARBA00022692"/>
    </source>
</evidence>
<dbReference type="OrthoDB" id="9783652at2"/>
<feature type="binding site" evidence="7">
    <location>
        <position position="165"/>
    </location>
    <ligand>
        <name>Mg(2+)</name>
        <dbReference type="ChEBI" id="CHEBI:18420"/>
    </ligand>
</feature>
<evidence type="ECO:0000256" key="7">
    <source>
        <dbReference type="PIRSR" id="PIRSR600715-1"/>
    </source>
</evidence>
<keyword evidence="4 9" id="KW-0812">Transmembrane</keyword>
<dbReference type="Pfam" id="PF00953">
    <property type="entry name" value="Glycos_transf_4"/>
    <property type="match status" value="1"/>
</dbReference>
<feature type="transmembrane region" description="Helical" evidence="9">
    <location>
        <begin position="85"/>
        <end position="104"/>
    </location>
</feature>
<evidence type="ECO:0000256" key="3">
    <source>
        <dbReference type="ARBA" id="ARBA00022679"/>
    </source>
</evidence>
<organism evidence="10 11">
    <name type="scientific">Polystyrenella longa</name>
    <dbReference type="NCBI Taxonomy" id="2528007"/>
    <lineage>
        <taxon>Bacteria</taxon>
        <taxon>Pseudomonadati</taxon>
        <taxon>Planctomycetota</taxon>
        <taxon>Planctomycetia</taxon>
        <taxon>Planctomycetales</taxon>
        <taxon>Planctomycetaceae</taxon>
        <taxon>Polystyrenella</taxon>
    </lineage>
</organism>
<sequence>MAYSFLLDNLDLGIATTLALGMTWLACRLAIPLAQNFRWFDQPDGKRKLHQAPVPLLGGMSILVGLSVSVLLTHSLGIFPFEIPTSQWLGLGITSLLLCGLGLYDDLHHLRPKHKLVCQILAILPYLILCPVIPSIQLLGVTVSLGSVGWLFTGLFLIAAINALNLIDGVDGLAGTVSLIVFIAAAIHATLIGSSDVATLLMIASGSLAGFLIHNWAPARIYLGDSGSHLLGFWVGAFALVSSTKTVTGLTLSVPIVLLSLPAFDTALAILRRMLIQRSIAEPDRLHIHHQLLNRGFSPAQVTTCIAALSGLMAGFTLAGSYLQWEWLSWTGCGLVLAAAIGTKLGGAEELKLLKEWWAGTLEPIVTEEELQAPRLEQTTKPEPLPTQPQAEKQVA</sequence>
<dbReference type="KEGG" id="plon:Pla110_08830"/>
<keyword evidence="6 9" id="KW-0472">Membrane</keyword>
<dbReference type="AlphaFoldDB" id="A0A518CIX2"/>
<feature type="transmembrane region" description="Helical" evidence="9">
    <location>
        <begin position="12"/>
        <end position="31"/>
    </location>
</feature>
<keyword evidence="7" id="KW-0460">Magnesium</keyword>
<feature type="transmembrane region" description="Helical" evidence="9">
    <location>
        <begin position="197"/>
        <end position="214"/>
    </location>
</feature>
<dbReference type="PANTHER" id="PTHR22926:SF3">
    <property type="entry name" value="UNDECAPRENYL-PHOSPHATE ALPHA-N-ACETYLGLUCOSAMINYL 1-PHOSPHATE TRANSFERASE"/>
    <property type="match status" value="1"/>
</dbReference>
<dbReference type="GO" id="GO:0044038">
    <property type="term" value="P:cell wall macromolecule biosynthetic process"/>
    <property type="evidence" value="ECO:0007669"/>
    <property type="project" value="TreeGrafter"/>
</dbReference>
<accession>A0A518CIX2</accession>
<dbReference type="InterPro" id="IPR018480">
    <property type="entry name" value="PNAcMuramoyl-5peptid_Trfase_CS"/>
</dbReference>
<dbReference type="GO" id="GO:0009103">
    <property type="term" value="P:lipopolysaccharide biosynthetic process"/>
    <property type="evidence" value="ECO:0007669"/>
    <property type="project" value="TreeGrafter"/>
</dbReference>
<evidence type="ECO:0000256" key="1">
    <source>
        <dbReference type="ARBA" id="ARBA00004651"/>
    </source>
</evidence>
<evidence type="ECO:0000256" key="8">
    <source>
        <dbReference type="SAM" id="MobiDB-lite"/>
    </source>
</evidence>
<dbReference type="RefSeq" id="WP_144993580.1">
    <property type="nucleotide sequence ID" value="NZ_CP036281.1"/>
</dbReference>
<feature type="transmembrane region" description="Helical" evidence="9">
    <location>
        <begin position="173"/>
        <end position="191"/>
    </location>
</feature>
<feature type="transmembrane region" description="Helical" evidence="9">
    <location>
        <begin position="221"/>
        <end position="241"/>
    </location>
</feature>
<dbReference type="GO" id="GO:0046872">
    <property type="term" value="F:metal ion binding"/>
    <property type="evidence" value="ECO:0007669"/>
    <property type="project" value="UniProtKB-KW"/>
</dbReference>
<dbReference type="GO" id="GO:0071555">
    <property type="term" value="P:cell wall organization"/>
    <property type="evidence" value="ECO:0007669"/>
    <property type="project" value="TreeGrafter"/>
</dbReference>
<evidence type="ECO:0000313" key="11">
    <source>
        <dbReference type="Proteomes" id="UP000317178"/>
    </source>
</evidence>
<keyword evidence="3 10" id="KW-0808">Transferase</keyword>
<comment type="subcellular location">
    <subcellularLocation>
        <location evidence="1">Cell membrane</location>
        <topology evidence="1">Multi-pass membrane protein</topology>
    </subcellularLocation>
</comment>
<evidence type="ECO:0000313" key="10">
    <source>
        <dbReference type="EMBL" id="QDU79178.1"/>
    </source>
</evidence>
<dbReference type="EC" id="2.7.8.33" evidence="10"/>
<comment type="cofactor">
    <cofactor evidence="7">
        <name>Mg(2+)</name>
        <dbReference type="ChEBI" id="CHEBI:18420"/>
    </cofactor>
</comment>
<dbReference type="CDD" id="cd06853">
    <property type="entry name" value="GT_WecA_like"/>
    <property type="match status" value="1"/>
</dbReference>
<keyword evidence="11" id="KW-1185">Reference proteome</keyword>
<name>A0A518CIX2_9PLAN</name>
<evidence type="ECO:0000256" key="2">
    <source>
        <dbReference type="ARBA" id="ARBA00022475"/>
    </source>
</evidence>
<feature type="region of interest" description="Disordered" evidence="8">
    <location>
        <begin position="369"/>
        <end position="396"/>
    </location>
</feature>
<keyword evidence="7" id="KW-0479">Metal-binding</keyword>
<dbReference type="PROSITE" id="PS01348">
    <property type="entry name" value="MRAY_2"/>
    <property type="match status" value="1"/>
</dbReference>
<feature type="transmembrane region" description="Helical" evidence="9">
    <location>
        <begin position="52"/>
        <end position="73"/>
    </location>
</feature>
<feature type="transmembrane region" description="Helical" evidence="9">
    <location>
        <begin position="148"/>
        <end position="166"/>
    </location>
</feature>
<feature type="binding site" evidence="7">
    <location>
        <position position="225"/>
    </location>
    <ligand>
        <name>Mg(2+)</name>
        <dbReference type="ChEBI" id="CHEBI:18420"/>
    </ligand>
</feature>
<proteinExistence type="predicted"/>
<keyword evidence="5 9" id="KW-1133">Transmembrane helix</keyword>
<dbReference type="EMBL" id="CP036281">
    <property type="protein sequence ID" value="QDU79178.1"/>
    <property type="molecule type" value="Genomic_DNA"/>
</dbReference>
<dbReference type="PANTHER" id="PTHR22926">
    <property type="entry name" value="PHOSPHO-N-ACETYLMURAMOYL-PENTAPEPTIDE-TRANSFERASE"/>
    <property type="match status" value="1"/>
</dbReference>
<keyword evidence="2" id="KW-1003">Cell membrane</keyword>
<dbReference type="GO" id="GO:0005886">
    <property type="term" value="C:plasma membrane"/>
    <property type="evidence" value="ECO:0007669"/>
    <property type="project" value="UniProtKB-SubCell"/>
</dbReference>
<dbReference type="InterPro" id="IPR000715">
    <property type="entry name" value="Glycosyl_transferase_4"/>
</dbReference>
<protein>
    <submittedName>
        <fullName evidence="10">WecA-like glycosyltransferase</fullName>
        <ecNumber evidence="10">2.7.8.33</ecNumber>
    </submittedName>
</protein>
<feature type="transmembrane region" description="Helical" evidence="9">
    <location>
        <begin position="116"/>
        <end position="136"/>
    </location>
</feature>
<feature type="transmembrane region" description="Helical" evidence="9">
    <location>
        <begin position="247"/>
        <end position="271"/>
    </location>
</feature>
<reference evidence="10 11" key="1">
    <citation type="submission" date="2019-02" db="EMBL/GenBank/DDBJ databases">
        <title>Deep-cultivation of Planctomycetes and their phenomic and genomic characterization uncovers novel biology.</title>
        <authorList>
            <person name="Wiegand S."/>
            <person name="Jogler M."/>
            <person name="Boedeker C."/>
            <person name="Pinto D."/>
            <person name="Vollmers J."/>
            <person name="Rivas-Marin E."/>
            <person name="Kohn T."/>
            <person name="Peeters S.H."/>
            <person name="Heuer A."/>
            <person name="Rast P."/>
            <person name="Oberbeckmann S."/>
            <person name="Bunk B."/>
            <person name="Jeske O."/>
            <person name="Meyerdierks A."/>
            <person name="Storesund J.E."/>
            <person name="Kallscheuer N."/>
            <person name="Luecker S."/>
            <person name="Lage O.M."/>
            <person name="Pohl T."/>
            <person name="Merkel B.J."/>
            <person name="Hornburger P."/>
            <person name="Mueller R.-W."/>
            <person name="Bruemmer F."/>
            <person name="Labrenz M."/>
            <person name="Spormann A.M."/>
            <person name="Op den Camp H."/>
            <person name="Overmann J."/>
            <person name="Amann R."/>
            <person name="Jetten M.S.M."/>
            <person name="Mascher T."/>
            <person name="Medema M.H."/>
            <person name="Devos D.P."/>
            <person name="Kaster A.-K."/>
            <person name="Ovreas L."/>
            <person name="Rohde M."/>
            <person name="Galperin M.Y."/>
            <person name="Jogler C."/>
        </authorList>
    </citation>
    <scope>NUCLEOTIDE SEQUENCE [LARGE SCALE GENOMIC DNA]</scope>
    <source>
        <strain evidence="10 11">Pla110</strain>
    </source>
</reference>
<evidence type="ECO:0000256" key="5">
    <source>
        <dbReference type="ARBA" id="ARBA00022989"/>
    </source>
</evidence>
<evidence type="ECO:0000256" key="9">
    <source>
        <dbReference type="SAM" id="Phobius"/>
    </source>
</evidence>
<dbReference type="Proteomes" id="UP000317178">
    <property type="component" value="Chromosome"/>
</dbReference>